<dbReference type="Gene3D" id="1.10.8.60">
    <property type="match status" value="1"/>
</dbReference>
<keyword evidence="5" id="KW-0804">Transcription</keyword>
<dbReference type="Proteomes" id="UP001069090">
    <property type="component" value="Unassembled WGS sequence"/>
</dbReference>
<dbReference type="SMART" id="SM00448">
    <property type="entry name" value="REC"/>
    <property type="match status" value="1"/>
</dbReference>
<dbReference type="SUPFAM" id="SSF46689">
    <property type="entry name" value="Homeodomain-like"/>
    <property type="match status" value="1"/>
</dbReference>
<keyword evidence="2" id="KW-0067">ATP-binding</keyword>
<dbReference type="AlphaFoldDB" id="A0A9J6RQC4"/>
<comment type="caution">
    <text evidence="9">The sequence shown here is derived from an EMBL/GenBank/DDBJ whole genome shotgun (WGS) entry which is preliminary data.</text>
</comment>
<dbReference type="Pfam" id="PF00158">
    <property type="entry name" value="Sigma54_activat"/>
    <property type="match status" value="1"/>
</dbReference>
<dbReference type="EMBL" id="JAPTGG010000015">
    <property type="protein sequence ID" value="MCZ0866700.1"/>
    <property type="molecule type" value="Genomic_DNA"/>
</dbReference>
<dbReference type="Pfam" id="PF00072">
    <property type="entry name" value="Response_reg"/>
    <property type="match status" value="1"/>
</dbReference>
<dbReference type="GO" id="GO:0000160">
    <property type="term" value="P:phosphorelay signal transduction system"/>
    <property type="evidence" value="ECO:0007669"/>
    <property type="project" value="InterPro"/>
</dbReference>
<dbReference type="PROSITE" id="PS00688">
    <property type="entry name" value="SIGMA54_INTERACT_3"/>
    <property type="match status" value="1"/>
</dbReference>
<dbReference type="InterPro" id="IPR011006">
    <property type="entry name" value="CheY-like_superfamily"/>
</dbReference>
<dbReference type="CDD" id="cd00009">
    <property type="entry name" value="AAA"/>
    <property type="match status" value="1"/>
</dbReference>
<dbReference type="PROSITE" id="PS50045">
    <property type="entry name" value="SIGMA54_INTERACT_4"/>
    <property type="match status" value="1"/>
</dbReference>
<organism evidence="9 10">
    <name type="scientific">Dasania phycosphaerae</name>
    <dbReference type="NCBI Taxonomy" id="2950436"/>
    <lineage>
        <taxon>Bacteria</taxon>
        <taxon>Pseudomonadati</taxon>
        <taxon>Pseudomonadota</taxon>
        <taxon>Gammaproteobacteria</taxon>
        <taxon>Cellvibrionales</taxon>
        <taxon>Spongiibacteraceae</taxon>
        <taxon>Dasania</taxon>
    </lineage>
</organism>
<evidence type="ECO:0000256" key="3">
    <source>
        <dbReference type="ARBA" id="ARBA00023015"/>
    </source>
</evidence>
<dbReference type="InterPro" id="IPR025944">
    <property type="entry name" value="Sigma_54_int_dom_CS"/>
</dbReference>
<evidence type="ECO:0000259" key="8">
    <source>
        <dbReference type="PROSITE" id="PS50110"/>
    </source>
</evidence>
<evidence type="ECO:0000259" key="7">
    <source>
        <dbReference type="PROSITE" id="PS50045"/>
    </source>
</evidence>
<evidence type="ECO:0000256" key="6">
    <source>
        <dbReference type="PROSITE-ProRule" id="PRU00169"/>
    </source>
</evidence>
<proteinExistence type="predicted"/>
<dbReference type="InterPro" id="IPR009057">
    <property type="entry name" value="Homeodomain-like_sf"/>
</dbReference>
<gene>
    <name evidence="9" type="primary">prsR</name>
    <name evidence="9" type="ORF">O0V09_15920</name>
</gene>
<sequence>MSKDIPKTLLIVEDDTGIQSQLRWHFDQFHVVIAGDRQEAIAAVRQYEPAVVIQDLGLPPDDEGVEEGFKCVQEITKLAPSTKIIVVTGNHDYENAVRAVALGAYDFYQKPIDTKTLDLIVQRAYNIFDLEHENARLQESQSTPLAGIITADTQMLKLCKTIEKIAPTTVTCTILGESGTGKEVFSRAIHNASPRKEFRFVAINCAAVPENLMESELFGYEKGAFTGAAKKTLGKVETANGGTLFLDEIGDMPLALQAKLLRFLQERVIERVGGREEIDVDVRVICATNKNLEEMVAEGSFREDLFYRICEMVIDLPPLRDRSGDKILLARHILGRVANEQHRNITGFTPDAAQAIEAYNWPGNIRELENKIKRAAIMCENKHVSAEDLGITSQENFSINLRQVRHNAEKNAIKLAISMTDGNYSAAAKLLGVTRPTLYDLVKKYEIRSPDHESS</sequence>
<evidence type="ECO:0000256" key="5">
    <source>
        <dbReference type="ARBA" id="ARBA00023163"/>
    </source>
</evidence>
<dbReference type="Pfam" id="PF02954">
    <property type="entry name" value="HTH_8"/>
    <property type="match status" value="1"/>
</dbReference>
<name>A0A9J6RQC4_9GAMM</name>
<dbReference type="PANTHER" id="PTHR32071:SF113">
    <property type="entry name" value="ALGINATE BIOSYNTHESIS TRANSCRIPTIONAL REGULATORY PROTEIN ALGB"/>
    <property type="match status" value="1"/>
</dbReference>
<keyword evidence="4" id="KW-0238">DNA-binding</keyword>
<dbReference type="Gene3D" id="1.10.10.60">
    <property type="entry name" value="Homeodomain-like"/>
    <property type="match status" value="1"/>
</dbReference>
<accession>A0A9J6RQC4</accession>
<protein>
    <submittedName>
        <fullName evidence="9">PEP-CTERM-box response regulator transcription factor</fullName>
    </submittedName>
</protein>
<dbReference type="RefSeq" id="WP_258332729.1">
    <property type="nucleotide sequence ID" value="NZ_JAPTGG010000015.1"/>
</dbReference>
<evidence type="ECO:0000256" key="4">
    <source>
        <dbReference type="ARBA" id="ARBA00023125"/>
    </source>
</evidence>
<dbReference type="PRINTS" id="PR01590">
    <property type="entry name" value="HTHFIS"/>
</dbReference>
<dbReference type="InterPro" id="IPR014264">
    <property type="entry name" value="PEP-CTERM_resp_reg"/>
</dbReference>
<keyword evidence="10" id="KW-1185">Reference proteome</keyword>
<evidence type="ECO:0000256" key="1">
    <source>
        <dbReference type="ARBA" id="ARBA00022741"/>
    </source>
</evidence>
<feature type="domain" description="Sigma-54 factor interaction" evidence="7">
    <location>
        <begin position="148"/>
        <end position="377"/>
    </location>
</feature>
<dbReference type="SUPFAM" id="SSF52540">
    <property type="entry name" value="P-loop containing nucleoside triphosphate hydrolases"/>
    <property type="match status" value="1"/>
</dbReference>
<dbReference type="InterPro" id="IPR025943">
    <property type="entry name" value="Sigma_54_int_dom_ATP-bd_2"/>
</dbReference>
<dbReference type="PROSITE" id="PS50110">
    <property type="entry name" value="RESPONSE_REGULATORY"/>
    <property type="match status" value="1"/>
</dbReference>
<dbReference type="Pfam" id="PF25601">
    <property type="entry name" value="AAA_lid_14"/>
    <property type="match status" value="1"/>
</dbReference>
<feature type="modified residue" description="4-aspartylphosphate" evidence="6">
    <location>
        <position position="55"/>
    </location>
</feature>
<evidence type="ECO:0000313" key="9">
    <source>
        <dbReference type="EMBL" id="MCZ0866700.1"/>
    </source>
</evidence>
<dbReference type="GO" id="GO:0043565">
    <property type="term" value="F:sequence-specific DNA binding"/>
    <property type="evidence" value="ECO:0007669"/>
    <property type="project" value="InterPro"/>
</dbReference>
<reference evidence="9 10" key="1">
    <citation type="submission" date="2022-12" db="EMBL/GenBank/DDBJ databases">
        <title>Dasania phycosphaerae sp. nov., isolated from particulate material of the south coast of Korea.</title>
        <authorList>
            <person name="Jiang Y."/>
        </authorList>
    </citation>
    <scope>NUCLEOTIDE SEQUENCE [LARGE SCALE GENOMIC DNA]</scope>
    <source>
        <strain evidence="9 10">GY-19</strain>
    </source>
</reference>
<dbReference type="InterPro" id="IPR002078">
    <property type="entry name" value="Sigma_54_int"/>
</dbReference>
<dbReference type="NCBIfam" id="TIGR02915">
    <property type="entry name" value="PEP_resp_reg"/>
    <property type="match status" value="1"/>
</dbReference>
<dbReference type="GO" id="GO:0006355">
    <property type="term" value="P:regulation of DNA-templated transcription"/>
    <property type="evidence" value="ECO:0007669"/>
    <property type="project" value="InterPro"/>
</dbReference>
<evidence type="ECO:0000313" key="10">
    <source>
        <dbReference type="Proteomes" id="UP001069090"/>
    </source>
</evidence>
<dbReference type="InterPro" id="IPR058031">
    <property type="entry name" value="AAA_lid_NorR"/>
</dbReference>
<keyword evidence="3" id="KW-0805">Transcription regulation</keyword>
<dbReference type="FunFam" id="3.40.50.300:FF:000006">
    <property type="entry name" value="DNA-binding transcriptional regulator NtrC"/>
    <property type="match status" value="1"/>
</dbReference>
<keyword evidence="6" id="KW-0597">Phosphoprotein</keyword>
<evidence type="ECO:0000256" key="2">
    <source>
        <dbReference type="ARBA" id="ARBA00022840"/>
    </source>
</evidence>
<dbReference type="InterPro" id="IPR027417">
    <property type="entry name" value="P-loop_NTPase"/>
</dbReference>
<dbReference type="Gene3D" id="3.40.50.300">
    <property type="entry name" value="P-loop containing nucleotide triphosphate hydrolases"/>
    <property type="match status" value="1"/>
</dbReference>
<dbReference type="InterPro" id="IPR003593">
    <property type="entry name" value="AAA+_ATPase"/>
</dbReference>
<dbReference type="CDD" id="cd00156">
    <property type="entry name" value="REC"/>
    <property type="match status" value="1"/>
</dbReference>
<dbReference type="GO" id="GO:0005524">
    <property type="term" value="F:ATP binding"/>
    <property type="evidence" value="ECO:0007669"/>
    <property type="project" value="UniProtKB-KW"/>
</dbReference>
<dbReference type="SUPFAM" id="SSF52172">
    <property type="entry name" value="CheY-like"/>
    <property type="match status" value="1"/>
</dbReference>
<dbReference type="PROSITE" id="PS00676">
    <property type="entry name" value="SIGMA54_INTERACT_2"/>
    <property type="match status" value="1"/>
</dbReference>
<dbReference type="PANTHER" id="PTHR32071">
    <property type="entry name" value="TRANSCRIPTIONAL REGULATORY PROTEIN"/>
    <property type="match status" value="1"/>
</dbReference>
<feature type="domain" description="Response regulatory" evidence="8">
    <location>
        <begin position="8"/>
        <end position="125"/>
    </location>
</feature>
<keyword evidence="1" id="KW-0547">Nucleotide-binding</keyword>
<dbReference type="InterPro" id="IPR002197">
    <property type="entry name" value="HTH_Fis"/>
</dbReference>
<dbReference type="SMART" id="SM00382">
    <property type="entry name" value="AAA"/>
    <property type="match status" value="1"/>
</dbReference>
<dbReference type="Gene3D" id="3.40.50.2300">
    <property type="match status" value="1"/>
</dbReference>
<dbReference type="InterPro" id="IPR001789">
    <property type="entry name" value="Sig_transdc_resp-reg_receiver"/>
</dbReference>